<proteinExistence type="predicted"/>
<organism evidence="2 3">
    <name type="scientific">Colletotrichum musicola</name>
    <dbReference type="NCBI Taxonomy" id="2175873"/>
    <lineage>
        <taxon>Eukaryota</taxon>
        <taxon>Fungi</taxon>
        <taxon>Dikarya</taxon>
        <taxon>Ascomycota</taxon>
        <taxon>Pezizomycotina</taxon>
        <taxon>Sordariomycetes</taxon>
        <taxon>Hypocreomycetidae</taxon>
        <taxon>Glomerellales</taxon>
        <taxon>Glomerellaceae</taxon>
        <taxon>Colletotrichum</taxon>
        <taxon>Colletotrichum orchidearum species complex</taxon>
    </lineage>
</organism>
<evidence type="ECO:0000256" key="1">
    <source>
        <dbReference type="SAM" id="MobiDB-lite"/>
    </source>
</evidence>
<feature type="region of interest" description="Disordered" evidence="1">
    <location>
        <begin position="1"/>
        <end position="26"/>
    </location>
</feature>
<evidence type="ECO:0000313" key="3">
    <source>
        <dbReference type="Proteomes" id="UP000639643"/>
    </source>
</evidence>
<reference evidence="2" key="1">
    <citation type="journal article" date="2020" name="Phytopathology">
        <title>Genome Sequence Resources of Colletotrichum truncatum, C. plurivorum, C. musicola, and C. sojae: Four Species Pathogenic to Soybean (Glycine max).</title>
        <authorList>
            <person name="Rogerio F."/>
            <person name="Boufleur T.R."/>
            <person name="Ciampi-Guillardi M."/>
            <person name="Sukno S.A."/>
            <person name="Thon M.R."/>
            <person name="Massola Junior N.S."/>
            <person name="Baroncelli R."/>
        </authorList>
    </citation>
    <scope>NUCLEOTIDE SEQUENCE</scope>
    <source>
        <strain evidence="2">LFN0074</strain>
    </source>
</reference>
<accession>A0A8H6K991</accession>
<dbReference type="EMBL" id="WIGM01000379">
    <property type="protein sequence ID" value="KAF6827095.1"/>
    <property type="molecule type" value="Genomic_DNA"/>
</dbReference>
<dbReference type="Proteomes" id="UP000639643">
    <property type="component" value="Unassembled WGS sequence"/>
</dbReference>
<feature type="compositionally biased region" description="Polar residues" evidence="1">
    <location>
        <begin position="1"/>
        <end position="19"/>
    </location>
</feature>
<keyword evidence="3" id="KW-1185">Reference proteome</keyword>
<gene>
    <name evidence="2" type="ORF">CMUS01_09155</name>
</gene>
<name>A0A8H6K991_9PEZI</name>
<sequence length="141" mass="15513">MSSTTTTEAPGVSLTSTNGAPYEINAPKLDAPEANEAAPAEIFSARVAQLDPFDVEVNWPAGGDWQTTSADIIAKTGITRWKIVKGGLVWEYRLWFTNIKKYNYEFVDASGDHYLNKTSSAGDHYIDYNSDAPTITHVYGF</sequence>
<evidence type="ECO:0000313" key="2">
    <source>
        <dbReference type="EMBL" id="KAF6827095.1"/>
    </source>
</evidence>
<dbReference type="OrthoDB" id="3200925at2759"/>
<comment type="caution">
    <text evidence="2">The sequence shown here is derived from an EMBL/GenBank/DDBJ whole genome shotgun (WGS) entry which is preliminary data.</text>
</comment>
<protein>
    <submittedName>
        <fullName evidence="2">Uncharacterized protein</fullName>
    </submittedName>
</protein>
<dbReference type="AlphaFoldDB" id="A0A8H6K991"/>